<dbReference type="RefSeq" id="WP_181470377.1">
    <property type="nucleotide sequence ID" value="NZ_JACEFG010000001.1"/>
</dbReference>
<dbReference type="NCBIfam" id="TIGR04019">
    <property type="entry name" value="B_thiol_YtxJ"/>
    <property type="match status" value="1"/>
</dbReference>
<dbReference type="InterPro" id="IPR022551">
    <property type="entry name" value="BrxC"/>
</dbReference>
<evidence type="ECO:0000313" key="1">
    <source>
        <dbReference type="EMBL" id="MBA2173305.1"/>
    </source>
</evidence>
<protein>
    <submittedName>
        <fullName evidence="1">Bacillithiol system redox-active protein YtxJ</fullName>
    </submittedName>
</protein>
<dbReference type="Pfam" id="PF11009">
    <property type="entry name" value="BrxC"/>
    <property type="match status" value="1"/>
</dbReference>
<comment type="caution">
    <text evidence="1">The sequence shown here is derived from an EMBL/GenBank/DDBJ whole genome shotgun (WGS) entry which is preliminary data.</text>
</comment>
<name>A0A838CNJ2_9BACI</name>
<gene>
    <name evidence="1" type="primary">ytxJ</name>
    <name evidence="1" type="ORF">H0266_00170</name>
</gene>
<accession>A0A838CNJ2</accession>
<dbReference type="InterPro" id="IPR036249">
    <property type="entry name" value="Thioredoxin-like_sf"/>
</dbReference>
<sequence length="107" mass="12129">MSIQVLTNEKDFRDTLEKDASFFLLKNSLTCPISSAAHQEYEKFSEVSSLPCYVLHVQEARDLSQSIAKEFSVRHESPQALLFQNGEVIWNDSHGSITKQKLVQVGQ</sequence>
<keyword evidence="2" id="KW-1185">Reference proteome</keyword>
<dbReference type="AlphaFoldDB" id="A0A838CNJ2"/>
<organism evidence="1 2">
    <name type="scientific">Halobacillus locisalis</name>
    <dbReference type="NCBI Taxonomy" id="220753"/>
    <lineage>
        <taxon>Bacteria</taxon>
        <taxon>Bacillati</taxon>
        <taxon>Bacillota</taxon>
        <taxon>Bacilli</taxon>
        <taxon>Bacillales</taxon>
        <taxon>Bacillaceae</taxon>
        <taxon>Halobacillus</taxon>
    </lineage>
</organism>
<dbReference type="Gene3D" id="3.40.30.10">
    <property type="entry name" value="Glutaredoxin"/>
    <property type="match status" value="1"/>
</dbReference>
<proteinExistence type="predicted"/>
<dbReference type="Proteomes" id="UP000571017">
    <property type="component" value="Unassembled WGS sequence"/>
</dbReference>
<reference evidence="1 2" key="1">
    <citation type="journal article" date="2004" name="Extremophiles">
        <title>Halobacillus locisalis sp. nov., a halophilic bacterium isolated from a marine solar saltern of the Yellow Sea in Korea.</title>
        <authorList>
            <person name="Yoon J.H."/>
            <person name="Kang K.H."/>
            <person name="Oh T.K."/>
            <person name="Park Y.H."/>
        </authorList>
    </citation>
    <scope>NUCLEOTIDE SEQUENCE [LARGE SCALE GENOMIC DNA]</scope>
    <source>
        <strain evidence="1 2">KCTC 3788</strain>
    </source>
</reference>
<dbReference type="EMBL" id="JACEFG010000001">
    <property type="protein sequence ID" value="MBA2173305.1"/>
    <property type="molecule type" value="Genomic_DNA"/>
</dbReference>
<dbReference type="SUPFAM" id="SSF52833">
    <property type="entry name" value="Thioredoxin-like"/>
    <property type="match status" value="1"/>
</dbReference>
<evidence type="ECO:0000313" key="2">
    <source>
        <dbReference type="Proteomes" id="UP000571017"/>
    </source>
</evidence>